<keyword evidence="2" id="KW-1185">Reference proteome</keyword>
<protein>
    <submittedName>
        <fullName evidence="1">DUF3181 family protein</fullName>
    </submittedName>
</protein>
<dbReference type="Proteomes" id="UP000269154">
    <property type="component" value="Unassembled WGS sequence"/>
</dbReference>
<dbReference type="Pfam" id="PF11378">
    <property type="entry name" value="DUF3181"/>
    <property type="match status" value="1"/>
</dbReference>
<name>A0A3N6P1V9_9CYAN</name>
<dbReference type="InterPro" id="IPR021518">
    <property type="entry name" value="DUF3181"/>
</dbReference>
<gene>
    <name evidence="1" type="ORF">D5R40_26875</name>
</gene>
<dbReference type="AlphaFoldDB" id="A0A3N6P1V9"/>
<organism evidence="1 2">
    <name type="scientific">Okeania hirsuta</name>
    <dbReference type="NCBI Taxonomy" id="1458930"/>
    <lineage>
        <taxon>Bacteria</taxon>
        <taxon>Bacillati</taxon>
        <taxon>Cyanobacteriota</taxon>
        <taxon>Cyanophyceae</taxon>
        <taxon>Oscillatoriophycideae</taxon>
        <taxon>Oscillatoriales</taxon>
        <taxon>Microcoleaceae</taxon>
        <taxon>Okeania</taxon>
    </lineage>
</organism>
<comment type="caution">
    <text evidence="1">The sequence shown here is derived from an EMBL/GenBank/DDBJ whole genome shotgun (WGS) entry which is preliminary data.</text>
</comment>
<sequence length="102" mass="11262">MSNGSTTQIIESLAAEIGDKVYIDIAGWHLYLSDAKLHLTLAEKFYPILIEEVPSEGKVVEILQNIPVKLGAGRQEVSLINLLPMPCQSELIEVLAEFRADL</sequence>
<dbReference type="EMBL" id="RCBY01000238">
    <property type="protein sequence ID" value="RQH27620.1"/>
    <property type="molecule type" value="Genomic_DNA"/>
</dbReference>
<dbReference type="OrthoDB" id="465245at2"/>
<accession>A0A3N6P1V9</accession>
<dbReference type="RefSeq" id="WP_124145455.1">
    <property type="nucleotide sequence ID" value="NZ_CAWOKI010000087.1"/>
</dbReference>
<proteinExistence type="predicted"/>
<evidence type="ECO:0000313" key="2">
    <source>
        <dbReference type="Proteomes" id="UP000269154"/>
    </source>
</evidence>
<evidence type="ECO:0000313" key="1">
    <source>
        <dbReference type="EMBL" id="RQH27620.1"/>
    </source>
</evidence>
<reference evidence="1 2" key="1">
    <citation type="journal article" date="2018" name="ACS Chem. Biol.">
        <title>Ketoreductase domain dysfunction expands chemodiversity: malyngamide biosynthesis in the cyanobacterium Okeania hirsuta.</title>
        <authorList>
            <person name="Moss N.A."/>
            <person name="Leao T."/>
            <person name="Rankin M."/>
            <person name="McCullough T.M."/>
            <person name="Qu P."/>
            <person name="Korobeynikov A."/>
            <person name="Smith J.L."/>
            <person name="Gerwick L."/>
            <person name="Gerwick W.H."/>
        </authorList>
    </citation>
    <scope>NUCLEOTIDE SEQUENCE [LARGE SCALE GENOMIC DNA]</scope>
    <source>
        <strain evidence="1 2">PAB10Feb10-1</strain>
    </source>
</reference>